<keyword evidence="1 3" id="KW-0547">Nucleotide-binding</keyword>
<dbReference type="InterPro" id="IPR008271">
    <property type="entry name" value="Ser/Thr_kinase_AS"/>
</dbReference>
<dbReference type="PANTHER" id="PTHR24346:SF51">
    <property type="entry name" value="PAS DOMAIN-CONTAINING SERINE_THREONINE-PROTEIN KINASE"/>
    <property type="match status" value="1"/>
</dbReference>
<dbReference type="Proteomes" id="UP001210925">
    <property type="component" value="Unassembled WGS sequence"/>
</dbReference>
<dbReference type="GO" id="GO:0005524">
    <property type="term" value="F:ATP binding"/>
    <property type="evidence" value="ECO:0007669"/>
    <property type="project" value="UniProtKB-UniRule"/>
</dbReference>
<keyword evidence="2 3" id="KW-0067">ATP-binding</keyword>
<gene>
    <name evidence="5" type="ORF">HK103_001916</name>
</gene>
<dbReference type="SMART" id="SM00220">
    <property type="entry name" value="S_TKc"/>
    <property type="match status" value="1"/>
</dbReference>
<dbReference type="PANTHER" id="PTHR24346">
    <property type="entry name" value="MAP/MICROTUBULE AFFINITY-REGULATING KINASE"/>
    <property type="match status" value="1"/>
</dbReference>
<keyword evidence="6" id="KW-1185">Reference proteome</keyword>
<dbReference type="EMBL" id="JADGKB010000016">
    <property type="protein sequence ID" value="KAJ3259655.1"/>
    <property type="molecule type" value="Genomic_DNA"/>
</dbReference>
<feature type="binding site" evidence="3">
    <location>
        <position position="399"/>
    </location>
    <ligand>
        <name>ATP</name>
        <dbReference type="ChEBI" id="CHEBI:30616"/>
    </ligand>
</feature>
<dbReference type="GO" id="GO:0005829">
    <property type="term" value="C:cytosol"/>
    <property type="evidence" value="ECO:0007669"/>
    <property type="project" value="TreeGrafter"/>
</dbReference>
<accession>A0AAD5UK33</accession>
<dbReference type="PROSITE" id="PS50011">
    <property type="entry name" value="PROTEIN_KINASE_DOM"/>
    <property type="match status" value="1"/>
</dbReference>
<dbReference type="PROSITE" id="PS00108">
    <property type="entry name" value="PROTEIN_KINASE_ST"/>
    <property type="match status" value="1"/>
</dbReference>
<evidence type="ECO:0000256" key="1">
    <source>
        <dbReference type="ARBA" id="ARBA00022741"/>
    </source>
</evidence>
<feature type="domain" description="Protein kinase" evidence="4">
    <location>
        <begin position="369"/>
        <end position="619"/>
    </location>
</feature>
<evidence type="ECO:0000256" key="2">
    <source>
        <dbReference type="ARBA" id="ARBA00022840"/>
    </source>
</evidence>
<dbReference type="Pfam" id="PF00069">
    <property type="entry name" value="Pkinase"/>
    <property type="match status" value="1"/>
</dbReference>
<comment type="caution">
    <text evidence="5">The sequence shown here is derived from an EMBL/GenBank/DDBJ whole genome shotgun (WGS) entry which is preliminary data.</text>
</comment>
<reference evidence="5" key="1">
    <citation type="submission" date="2020-05" db="EMBL/GenBank/DDBJ databases">
        <title>Phylogenomic resolution of chytrid fungi.</title>
        <authorList>
            <person name="Stajich J.E."/>
            <person name="Amses K."/>
            <person name="Simmons R."/>
            <person name="Seto K."/>
            <person name="Myers J."/>
            <person name="Bonds A."/>
            <person name="Quandt C.A."/>
            <person name="Barry K."/>
            <person name="Liu P."/>
            <person name="Grigoriev I."/>
            <person name="Longcore J.E."/>
            <person name="James T.Y."/>
        </authorList>
    </citation>
    <scope>NUCLEOTIDE SEQUENCE</scope>
    <source>
        <strain evidence="5">PLAUS21</strain>
    </source>
</reference>
<sequence length="620" mass="70868">MKQKDLSCPNILLRISKDNLADLSTHFDITTKKSTVTTTTKLNILTANFEFLEAKEDDIIGKSLTRFIDPPDDIMQESIVTVRKSNGETFKAVAKIQEKFVDNNCVYVWDIEEIVEQQCTLIIENPLSVIIPKLDATDIFEEITLFKYFCGKDKNLFPLSAKIEKVHEQYSVTLTSMPTIAGLVTVSQQGFIDCVNDQLSKALIGRSKDDLIGIDITDIIPTFWGFIKDMEWELREMNQKEPFIHSPRCQLADYDPSSCAHSPSSSRNSCVQCTSKPRLVNLRHRDGSLLPVSIQGRIWKPSNAEDPLYAIWLNFSKEEAPLIETLAVETTTDYKTNKEQFPLASPDLIPNISKKQVKPIFTKHKIEDFEVIKALGEGAHSYVKLCSLKSDPTFPLVMKYIVRTRILTFHRSETLGRVPTEIAVLHDLKEKSPLLPNMLHFFYDDFFYFLITEYTDSTDLFEYIESSNLAENSIKRIYKQVLEAIGIIHSMDIVHRDLKDENILIDKNENIQLIDFGSSAYCSSGPFTTFYGTSLYSPPETLLGHPYEGKPQDMWQLGILLYAMIYKDTPFYTHQEILKNELVLPYELSNECTSLLRSLLNSDITARITIDQALTHPWMK</sequence>
<dbReference type="SUPFAM" id="SSF56112">
    <property type="entry name" value="Protein kinase-like (PK-like)"/>
    <property type="match status" value="1"/>
</dbReference>
<proteinExistence type="predicted"/>
<dbReference type="AlphaFoldDB" id="A0AAD5UK33"/>
<dbReference type="GO" id="GO:0004674">
    <property type="term" value="F:protein serine/threonine kinase activity"/>
    <property type="evidence" value="ECO:0007669"/>
    <property type="project" value="TreeGrafter"/>
</dbReference>
<name>A0AAD5UK33_9FUNG</name>
<dbReference type="InterPro" id="IPR011009">
    <property type="entry name" value="Kinase-like_dom_sf"/>
</dbReference>
<dbReference type="GO" id="GO:0035556">
    <property type="term" value="P:intracellular signal transduction"/>
    <property type="evidence" value="ECO:0007669"/>
    <property type="project" value="TreeGrafter"/>
</dbReference>
<evidence type="ECO:0000256" key="3">
    <source>
        <dbReference type="PROSITE-ProRule" id="PRU10141"/>
    </source>
</evidence>
<dbReference type="Gene3D" id="3.30.200.20">
    <property type="entry name" value="Phosphorylase Kinase, domain 1"/>
    <property type="match status" value="1"/>
</dbReference>
<protein>
    <recommendedName>
        <fullName evidence="4">Protein kinase domain-containing protein</fullName>
    </recommendedName>
</protein>
<dbReference type="GO" id="GO:0045719">
    <property type="term" value="P:negative regulation of glycogen biosynthetic process"/>
    <property type="evidence" value="ECO:0007669"/>
    <property type="project" value="TreeGrafter"/>
</dbReference>
<dbReference type="Gene3D" id="1.10.510.10">
    <property type="entry name" value="Transferase(Phosphotransferase) domain 1"/>
    <property type="match status" value="1"/>
</dbReference>
<organism evidence="5 6">
    <name type="scientific">Boothiomyces macroporosus</name>
    <dbReference type="NCBI Taxonomy" id="261099"/>
    <lineage>
        <taxon>Eukaryota</taxon>
        <taxon>Fungi</taxon>
        <taxon>Fungi incertae sedis</taxon>
        <taxon>Chytridiomycota</taxon>
        <taxon>Chytridiomycota incertae sedis</taxon>
        <taxon>Chytridiomycetes</taxon>
        <taxon>Rhizophydiales</taxon>
        <taxon>Terramycetaceae</taxon>
        <taxon>Boothiomyces</taxon>
    </lineage>
</organism>
<evidence type="ECO:0000313" key="6">
    <source>
        <dbReference type="Proteomes" id="UP001210925"/>
    </source>
</evidence>
<dbReference type="InterPro" id="IPR000719">
    <property type="entry name" value="Prot_kinase_dom"/>
</dbReference>
<dbReference type="PROSITE" id="PS00107">
    <property type="entry name" value="PROTEIN_KINASE_ATP"/>
    <property type="match status" value="1"/>
</dbReference>
<evidence type="ECO:0000259" key="4">
    <source>
        <dbReference type="PROSITE" id="PS50011"/>
    </source>
</evidence>
<evidence type="ECO:0000313" key="5">
    <source>
        <dbReference type="EMBL" id="KAJ3259655.1"/>
    </source>
</evidence>
<dbReference type="GO" id="GO:0005634">
    <property type="term" value="C:nucleus"/>
    <property type="evidence" value="ECO:0007669"/>
    <property type="project" value="TreeGrafter"/>
</dbReference>
<dbReference type="InterPro" id="IPR017441">
    <property type="entry name" value="Protein_kinase_ATP_BS"/>
</dbReference>